<dbReference type="CDD" id="cd14014">
    <property type="entry name" value="STKc_PknB_like"/>
    <property type="match status" value="1"/>
</dbReference>
<feature type="region of interest" description="Disordered" evidence="8">
    <location>
        <begin position="319"/>
        <end position="378"/>
    </location>
</feature>
<keyword evidence="9" id="KW-0472">Membrane</keyword>
<dbReference type="SMART" id="SM00220">
    <property type="entry name" value="S_TKc"/>
    <property type="match status" value="1"/>
</dbReference>
<evidence type="ECO:0000256" key="3">
    <source>
        <dbReference type="ARBA" id="ARBA00022679"/>
    </source>
</evidence>
<gene>
    <name evidence="11" type="ORF">DFQ14_106205</name>
</gene>
<feature type="binding site" evidence="7">
    <location>
        <position position="64"/>
    </location>
    <ligand>
        <name>ATP</name>
        <dbReference type="ChEBI" id="CHEBI:30616"/>
    </ligand>
</feature>
<dbReference type="GO" id="GO:0005524">
    <property type="term" value="F:ATP binding"/>
    <property type="evidence" value="ECO:0007669"/>
    <property type="project" value="UniProtKB-UniRule"/>
</dbReference>
<feature type="region of interest" description="Disordered" evidence="8">
    <location>
        <begin position="1"/>
        <end position="27"/>
    </location>
</feature>
<protein>
    <recommendedName>
        <fullName evidence="1">non-specific serine/threonine protein kinase</fullName>
        <ecNumber evidence="1">2.7.11.1</ecNumber>
    </recommendedName>
</protein>
<dbReference type="PANTHER" id="PTHR43289:SF6">
    <property type="entry name" value="SERINE_THREONINE-PROTEIN KINASE NEKL-3"/>
    <property type="match status" value="1"/>
</dbReference>
<keyword evidence="9" id="KW-1133">Transmembrane helix</keyword>
<dbReference type="Proteomes" id="UP000253495">
    <property type="component" value="Unassembled WGS sequence"/>
</dbReference>
<evidence type="ECO:0000256" key="6">
    <source>
        <dbReference type="ARBA" id="ARBA00022840"/>
    </source>
</evidence>
<dbReference type="PROSITE" id="PS50011">
    <property type="entry name" value="PROTEIN_KINASE_DOM"/>
    <property type="match status" value="1"/>
</dbReference>
<proteinExistence type="predicted"/>
<evidence type="ECO:0000256" key="4">
    <source>
        <dbReference type="ARBA" id="ARBA00022741"/>
    </source>
</evidence>
<dbReference type="Gene3D" id="3.30.200.20">
    <property type="entry name" value="Phosphorylase Kinase, domain 1"/>
    <property type="match status" value="1"/>
</dbReference>
<dbReference type="InterPro" id="IPR017441">
    <property type="entry name" value="Protein_kinase_ATP_BS"/>
</dbReference>
<evidence type="ECO:0000313" key="12">
    <source>
        <dbReference type="Proteomes" id="UP000253495"/>
    </source>
</evidence>
<dbReference type="SUPFAM" id="SSF56112">
    <property type="entry name" value="Protein kinase-like (PK-like)"/>
    <property type="match status" value="1"/>
</dbReference>
<evidence type="ECO:0000256" key="8">
    <source>
        <dbReference type="SAM" id="MobiDB-lite"/>
    </source>
</evidence>
<keyword evidence="4 7" id="KW-0547">Nucleotide-binding</keyword>
<dbReference type="PROSITE" id="PS00107">
    <property type="entry name" value="PROTEIN_KINASE_ATP"/>
    <property type="match status" value="1"/>
</dbReference>
<evidence type="ECO:0000256" key="5">
    <source>
        <dbReference type="ARBA" id="ARBA00022777"/>
    </source>
</evidence>
<evidence type="ECO:0000256" key="2">
    <source>
        <dbReference type="ARBA" id="ARBA00022527"/>
    </source>
</evidence>
<dbReference type="AlphaFoldDB" id="A0A368VRT9"/>
<feature type="transmembrane region" description="Helical" evidence="9">
    <location>
        <begin position="383"/>
        <end position="406"/>
    </location>
</feature>
<keyword evidence="5 11" id="KW-0418">Kinase</keyword>
<organism evidence="11 12">
    <name type="scientific">Halopolyspora algeriensis</name>
    <dbReference type="NCBI Taxonomy" id="1500506"/>
    <lineage>
        <taxon>Bacteria</taxon>
        <taxon>Bacillati</taxon>
        <taxon>Actinomycetota</taxon>
        <taxon>Actinomycetes</taxon>
        <taxon>Actinomycetes incertae sedis</taxon>
        <taxon>Halopolyspora</taxon>
    </lineage>
</organism>
<evidence type="ECO:0000256" key="1">
    <source>
        <dbReference type="ARBA" id="ARBA00012513"/>
    </source>
</evidence>
<dbReference type="Pfam" id="PF00069">
    <property type="entry name" value="Pkinase"/>
    <property type="match status" value="1"/>
</dbReference>
<dbReference type="PANTHER" id="PTHR43289">
    <property type="entry name" value="MITOGEN-ACTIVATED PROTEIN KINASE KINASE KINASE 20-RELATED"/>
    <property type="match status" value="1"/>
</dbReference>
<dbReference type="PROSITE" id="PS00108">
    <property type="entry name" value="PROTEIN_KINASE_ST"/>
    <property type="match status" value="1"/>
</dbReference>
<dbReference type="RefSeq" id="WP_246195790.1">
    <property type="nucleotide sequence ID" value="NZ_QPJC01000006.1"/>
</dbReference>
<name>A0A368VRT9_9ACTN</name>
<dbReference type="Gene3D" id="1.10.510.10">
    <property type="entry name" value="Transferase(Phosphotransferase) domain 1"/>
    <property type="match status" value="1"/>
</dbReference>
<dbReference type="InterPro" id="IPR000719">
    <property type="entry name" value="Prot_kinase_dom"/>
</dbReference>
<comment type="caution">
    <text evidence="11">The sequence shown here is derived from an EMBL/GenBank/DDBJ whole genome shotgun (WGS) entry which is preliminary data.</text>
</comment>
<keyword evidence="2 11" id="KW-0723">Serine/threonine-protein kinase</keyword>
<accession>A0A368VRT9</accession>
<keyword evidence="9" id="KW-0812">Transmembrane</keyword>
<evidence type="ECO:0000259" key="10">
    <source>
        <dbReference type="PROSITE" id="PS50011"/>
    </source>
</evidence>
<dbReference type="EC" id="2.7.11.1" evidence="1"/>
<feature type="compositionally biased region" description="Basic and acidic residues" evidence="8">
    <location>
        <begin position="14"/>
        <end position="27"/>
    </location>
</feature>
<keyword evidence="3" id="KW-0808">Transferase</keyword>
<dbReference type="EMBL" id="QPJC01000006">
    <property type="protein sequence ID" value="RCW43725.1"/>
    <property type="molecule type" value="Genomic_DNA"/>
</dbReference>
<dbReference type="GO" id="GO:0004674">
    <property type="term" value="F:protein serine/threonine kinase activity"/>
    <property type="evidence" value="ECO:0007669"/>
    <property type="project" value="UniProtKB-KW"/>
</dbReference>
<dbReference type="InterPro" id="IPR008271">
    <property type="entry name" value="Ser/Thr_kinase_AS"/>
</dbReference>
<evidence type="ECO:0000256" key="9">
    <source>
        <dbReference type="SAM" id="Phobius"/>
    </source>
</evidence>
<reference evidence="11 12" key="1">
    <citation type="submission" date="2018-07" db="EMBL/GenBank/DDBJ databases">
        <title>Genomic Encyclopedia of Type Strains, Phase III (KMG-III): the genomes of soil and plant-associated and newly described type strains.</title>
        <authorList>
            <person name="Whitman W."/>
        </authorList>
    </citation>
    <scope>NUCLEOTIDE SEQUENCE [LARGE SCALE GENOMIC DNA]</scope>
    <source>
        <strain evidence="11 12">CECT 8575</strain>
    </source>
</reference>
<sequence length="601" mass="64994">MDDDSVSDPQGQPSHEEPPEDSSHPDIGRLIADRYRLEARLGGGAMGTVWSGTDELLRRPVAVKAVRLPPGMPERDAEELRERTLREARAIAVVSHPNVVTLYDVARDDGDPFVVMELVPSQSLAVVLREHGPLDERQLATITDSVASALETAHRSGIIHRDIKPGNVLLGEYGNIKISDFGISRNLSEATLTRTGIMLGTPAFIAPEVAAGESVGVAADLWGLGATLFAASEGHPPYDEDGNPMATVSAVVRGPVPEPTRTGPIGEIITALMVKDPHRRMSLPDVRRHVQSLLPPPGSQPFGELIAPEVPTVRVRTPTATAPAQWDKPDRQGREERQEAPEREPSGSAQQAPEDHSPARLAADPGPLPFALREPTPPRRSPWSVVALMVGMLLVFALAVGAGFAASRTWAGRTILPTSTTPTTQPDPRPRLVPYVDRARHPGDSGEGRFRITMPEGWTVFHGYRSGPPTRSMTVHIVSPDGRTALAVQRFGGYYTRGYTTQGYLNALPEITKGPEGTFRLTISRQVRPSAGTGSDRYLSYESVTRGVLPSANSAAHRTTFARLMPRSGDLWIVRATVPSDRASRGKALFDRVLPGFEPLP</sequence>
<keyword evidence="12" id="KW-1185">Reference proteome</keyword>
<evidence type="ECO:0000256" key="7">
    <source>
        <dbReference type="PROSITE-ProRule" id="PRU10141"/>
    </source>
</evidence>
<dbReference type="InterPro" id="IPR011009">
    <property type="entry name" value="Kinase-like_dom_sf"/>
</dbReference>
<evidence type="ECO:0000313" key="11">
    <source>
        <dbReference type="EMBL" id="RCW43725.1"/>
    </source>
</evidence>
<feature type="domain" description="Protein kinase" evidence="10">
    <location>
        <begin position="35"/>
        <end position="294"/>
    </location>
</feature>
<feature type="compositionally biased region" description="Basic and acidic residues" evidence="8">
    <location>
        <begin position="327"/>
        <end position="345"/>
    </location>
</feature>
<keyword evidence="6 7" id="KW-0067">ATP-binding</keyword>